<evidence type="ECO:0000313" key="1">
    <source>
        <dbReference type="EMBL" id="KAI8555929.1"/>
    </source>
</evidence>
<comment type="caution">
    <text evidence="1">The sequence shown here is derived from an EMBL/GenBank/DDBJ whole genome shotgun (WGS) entry which is preliminary data.</text>
</comment>
<keyword evidence="2" id="KW-1185">Reference proteome</keyword>
<gene>
    <name evidence="1" type="ORF">RHMOL_Rhmol05G0213800</name>
</gene>
<reference evidence="1" key="1">
    <citation type="submission" date="2022-02" db="EMBL/GenBank/DDBJ databases">
        <title>Plant Genome Project.</title>
        <authorList>
            <person name="Zhang R.-G."/>
        </authorList>
    </citation>
    <scope>NUCLEOTIDE SEQUENCE</scope>
    <source>
        <strain evidence="1">AT1</strain>
    </source>
</reference>
<protein>
    <submittedName>
        <fullName evidence="1">Uncharacterized protein</fullName>
    </submittedName>
</protein>
<dbReference type="Proteomes" id="UP001062846">
    <property type="component" value="Chromosome 5"/>
</dbReference>
<organism evidence="1 2">
    <name type="scientific">Rhododendron molle</name>
    <name type="common">Chinese azalea</name>
    <name type="synonym">Azalea mollis</name>
    <dbReference type="NCBI Taxonomy" id="49168"/>
    <lineage>
        <taxon>Eukaryota</taxon>
        <taxon>Viridiplantae</taxon>
        <taxon>Streptophyta</taxon>
        <taxon>Embryophyta</taxon>
        <taxon>Tracheophyta</taxon>
        <taxon>Spermatophyta</taxon>
        <taxon>Magnoliopsida</taxon>
        <taxon>eudicotyledons</taxon>
        <taxon>Gunneridae</taxon>
        <taxon>Pentapetalae</taxon>
        <taxon>asterids</taxon>
        <taxon>Ericales</taxon>
        <taxon>Ericaceae</taxon>
        <taxon>Ericoideae</taxon>
        <taxon>Rhodoreae</taxon>
        <taxon>Rhododendron</taxon>
    </lineage>
</organism>
<sequence length="55" mass="6709">MWESSPPSKVEDHFTNLGRRFLGCANYEINEKRCKYFYGLIHRQGRTNWRQRMLS</sequence>
<accession>A0ACC0NSJ2</accession>
<evidence type="ECO:0000313" key="2">
    <source>
        <dbReference type="Proteomes" id="UP001062846"/>
    </source>
</evidence>
<dbReference type="EMBL" id="CM046392">
    <property type="protein sequence ID" value="KAI8555929.1"/>
    <property type="molecule type" value="Genomic_DNA"/>
</dbReference>
<proteinExistence type="predicted"/>
<name>A0ACC0NSJ2_RHOML</name>